<keyword evidence="2" id="KW-1185">Reference proteome</keyword>
<accession>A0AAJ0EZB3</accession>
<dbReference type="AlphaFoldDB" id="A0AAJ0EZB3"/>
<evidence type="ECO:0000313" key="2">
    <source>
        <dbReference type="Proteomes" id="UP001224890"/>
    </source>
</evidence>
<dbReference type="EMBL" id="JAHMHR010000015">
    <property type="protein sequence ID" value="KAK1687282.1"/>
    <property type="molecule type" value="Genomic_DNA"/>
</dbReference>
<dbReference type="RefSeq" id="XP_060430977.1">
    <property type="nucleotide sequence ID" value="XM_060572155.1"/>
</dbReference>
<reference evidence="1" key="1">
    <citation type="submission" date="2021-06" db="EMBL/GenBank/DDBJ databases">
        <title>Comparative genomics, transcriptomics and evolutionary studies reveal genomic signatures of adaptation to plant cell wall in hemibiotrophic fungi.</title>
        <authorList>
            <consortium name="DOE Joint Genome Institute"/>
            <person name="Baroncelli R."/>
            <person name="Diaz J.F."/>
            <person name="Benocci T."/>
            <person name="Peng M."/>
            <person name="Battaglia E."/>
            <person name="Haridas S."/>
            <person name="Andreopoulos W."/>
            <person name="Labutti K."/>
            <person name="Pangilinan J."/>
            <person name="Floch G.L."/>
            <person name="Makela M.R."/>
            <person name="Henrissat B."/>
            <person name="Grigoriev I.V."/>
            <person name="Crouch J.A."/>
            <person name="De Vries R.P."/>
            <person name="Sukno S.A."/>
            <person name="Thon M.R."/>
        </authorList>
    </citation>
    <scope>NUCLEOTIDE SEQUENCE</scope>
    <source>
        <strain evidence="1">CBS 193.32</strain>
    </source>
</reference>
<gene>
    <name evidence="1" type="ORF">BDP55DRAFT_630480</name>
</gene>
<proteinExistence type="predicted"/>
<evidence type="ECO:0000313" key="1">
    <source>
        <dbReference type="EMBL" id="KAK1687282.1"/>
    </source>
</evidence>
<sequence>MELPPFPTNDTLHLPSVTRNIRYRPDELYVWGFYLYRTTYRDQALSESYVTCLRESILGDISYDPNAAYIRPYHRLSIIEGAELDGMSVWNVLLRFQSWVGGLFHSAGPEQEIPIIENATTVVSITAL</sequence>
<dbReference type="Proteomes" id="UP001224890">
    <property type="component" value="Unassembled WGS sequence"/>
</dbReference>
<comment type="caution">
    <text evidence="1">The sequence shown here is derived from an EMBL/GenBank/DDBJ whole genome shotgun (WGS) entry which is preliminary data.</text>
</comment>
<name>A0AAJ0EZB3_9PEZI</name>
<organism evidence="1 2">
    <name type="scientific">Colletotrichum godetiae</name>
    <dbReference type="NCBI Taxonomy" id="1209918"/>
    <lineage>
        <taxon>Eukaryota</taxon>
        <taxon>Fungi</taxon>
        <taxon>Dikarya</taxon>
        <taxon>Ascomycota</taxon>
        <taxon>Pezizomycotina</taxon>
        <taxon>Sordariomycetes</taxon>
        <taxon>Hypocreomycetidae</taxon>
        <taxon>Glomerellales</taxon>
        <taxon>Glomerellaceae</taxon>
        <taxon>Colletotrichum</taxon>
        <taxon>Colletotrichum acutatum species complex</taxon>
    </lineage>
</organism>
<dbReference type="GeneID" id="85456681"/>
<protein>
    <submittedName>
        <fullName evidence="1">Uncharacterized protein</fullName>
    </submittedName>
</protein>